<dbReference type="InterPro" id="IPR008930">
    <property type="entry name" value="Terpenoid_cyclase/PrenylTrfase"/>
</dbReference>
<dbReference type="PANTHER" id="PTHR11774:SF6">
    <property type="entry name" value="PROTEIN FARNESYLTRANSFERASE SUBUNIT BETA"/>
    <property type="match status" value="1"/>
</dbReference>
<dbReference type="GO" id="GO:0046872">
    <property type="term" value="F:metal ion binding"/>
    <property type="evidence" value="ECO:0007669"/>
    <property type="project" value="UniProtKB-KW"/>
</dbReference>
<evidence type="ECO:0000259" key="8">
    <source>
        <dbReference type="Pfam" id="PF00432"/>
    </source>
</evidence>
<name>A0AAD5UC94_9FUNG</name>
<protein>
    <recommendedName>
        <fullName evidence="8">Prenyltransferase alpha-alpha toroid domain-containing protein</fullName>
    </recommendedName>
</protein>
<reference evidence="9" key="1">
    <citation type="submission" date="2020-05" db="EMBL/GenBank/DDBJ databases">
        <title>Phylogenomic resolution of chytrid fungi.</title>
        <authorList>
            <person name="Stajich J.E."/>
            <person name="Amses K."/>
            <person name="Simmons R."/>
            <person name="Seto K."/>
            <person name="Myers J."/>
            <person name="Bonds A."/>
            <person name="Quandt C.A."/>
            <person name="Barry K."/>
            <person name="Liu P."/>
            <person name="Grigoriev I."/>
            <person name="Longcore J.E."/>
            <person name="James T.Y."/>
        </authorList>
    </citation>
    <scope>NUCLEOTIDE SEQUENCE</scope>
    <source>
        <strain evidence="9">PLAUS21</strain>
    </source>
</reference>
<keyword evidence="10" id="KW-1185">Reference proteome</keyword>
<dbReference type="Pfam" id="PF00432">
    <property type="entry name" value="Prenyltrans"/>
    <property type="match status" value="1"/>
</dbReference>
<comment type="similarity">
    <text evidence="2">Belongs to the protein prenyltransferase subunit beta family.</text>
</comment>
<evidence type="ECO:0000256" key="6">
    <source>
        <dbReference type="ARBA" id="ARBA00022737"/>
    </source>
</evidence>
<evidence type="ECO:0000256" key="7">
    <source>
        <dbReference type="ARBA" id="ARBA00022833"/>
    </source>
</evidence>
<dbReference type="Proteomes" id="UP001210925">
    <property type="component" value="Unassembled WGS sequence"/>
</dbReference>
<keyword evidence="3" id="KW-0637">Prenyltransferase</keyword>
<evidence type="ECO:0000313" key="9">
    <source>
        <dbReference type="EMBL" id="KAJ3253874.1"/>
    </source>
</evidence>
<dbReference type="SUPFAM" id="SSF48239">
    <property type="entry name" value="Terpenoid cyclases/Protein prenyltransferases"/>
    <property type="match status" value="1"/>
</dbReference>
<dbReference type="Gene3D" id="1.50.10.20">
    <property type="match status" value="1"/>
</dbReference>
<dbReference type="GO" id="GO:0005965">
    <property type="term" value="C:protein farnesyltransferase complex"/>
    <property type="evidence" value="ECO:0007669"/>
    <property type="project" value="TreeGrafter"/>
</dbReference>
<dbReference type="GO" id="GO:0004660">
    <property type="term" value="F:protein farnesyltransferase activity"/>
    <property type="evidence" value="ECO:0007669"/>
    <property type="project" value="TreeGrafter"/>
</dbReference>
<evidence type="ECO:0000313" key="10">
    <source>
        <dbReference type="Proteomes" id="UP001210925"/>
    </source>
</evidence>
<accession>A0AAD5UC94</accession>
<gene>
    <name evidence="9" type="ORF">HK103_007674</name>
</gene>
<proteinExistence type="inferred from homology"/>
<keyword evidence="5" id="KW-0479">Metal-binding</keyword>
<evidence type="ECO:0000256" key="2">
    <source>
        <dbReference type="ARBA" id="ARBA00010497"/>
    </source>
</evidence>
<dbReference type="EMBL" id="JADGKB010000098">
    <property type="protein sequence ID" value="KAJ3253874.1"/>
    <property type="molecule type" value="Genomic_DNA"/>
</dbReference>
<dbReference type="AlphaFoldDB" id="A0AAD5UC94"/>
<comment type="caution">
    <text evidence="9">The sequence shown here is derived from an EMBL/GenBank/DDBJ whole genome shotgun (WGS) entry which is preliminary data.</text>
</comment>
<keyword evidence="6" id="KW-0677">Repeat</keyword>
<evidence type="ECO:0000256" key="5">
    <source>
        <dbReference type="ARBA" id="ARBA00022723"/>
    </source>
</evidence>
<evidence type="ECO:0000256" key="4">
    <source>
        <dbReference type="ARBA" id="ARBA00022679"/>
    </source>
</evidence>
<feature type="domain" description="Prenyltransferase alpha-alpha toroid" evidence="8">
    <location>
        <begin position="22"/>
        <end position="209"/>
    </location>
</feature>
<evidence type="ECO:0000256" key="1">
    <source>
        <dbReference type="ARBA" id="ARBA00001947"/>
    </source>
</evidence>
<dbReference type="InterPro" id="IPR001330">
    <property type="entry name" value="Prenyltrans"/>
</dbReference>
<dbReference type="PANTHER" id="PTHR11774">
    <property type="entry name" value="GERANYLGERANYL TRANSFERASE TYPE BETA SUBUNIT"/>
    <property type="match status" value="1"/>
</dbReference>
<organism evidence="9 10">
    <name type="scientific">Boothiomyces macroporosus</name>
    <dbReference type="NCBI Taxonomy" id="261099"/>
    <lineage>
        <taxon>Eukaryota</taxon>
        <taxon>Fungi</taxon>
        <taxon>Fungi incertae sedis</taxon>
        <taxon>Chytridiomycota</taxon>
        <taxon>Chytridiomycota incertae sedis</taxon>
        <taxon>Chytridiomycetes</taxon>
        <taxon>Rhizophydiales</taxon>
        <taxon>Terramycetaceae</taxon>
        <taxon>Boothiomyces</taxon>
    </lineage>
</organism>
<comment type="cofactor">
    <cofactor evidence="1">
        <name>Zn(2+)</name>
        <dbReference type="ChEBI" id="CHEBI:29105"/>
    </cofactor>
</comment>
<keyword evidence="4" id="KW-0808">Transferase</keyword>
<evidence type="ECO:0000256" key="3">
    <source>
        <dbReference type="ARBA" id="ARBA00022602"/>
    </source>
</evidence>
<sequence>MELSGTNLAAMKIPDDGWPTYTSEIQSENVDGGYSGGRGQISHLATTYAAVNAIAIIGTTDAYESVDRKALYSFLMRVKQPDGSFKMHEDGEVDIRGSYCAINVAVLLNMMTPELIEGVPEFIAKCQTYEGGLGSFPNVEAHGGYTYCGLAALTFLDKVHLLDVDAILDWTLARQMQCEGGFQGRVNKLVDGCYSFWQGGACALLELHLSKTKGSL</sequence>
<dbReference type="InterPro" id="IPR045089">
    <property type="entry name" value="PGGT1B-like"/>
</dbReference>
<keyword evidence="7" id="KW-0862">Zinc</keyword>